<evidence type="ECO:0000313" key="3">
    <source>
        <dbReference type="Proteomes" id="UP000217154"/>
    </source>
</evidence>
<dbReference type="EMBL" id="CP023284">
    <property type="protein sequence ID" value="ATA52317.1"/>
    <property type="molecule type" value="Genomic_DNA"/>
</dbReference>
<dbReference type="InterPro" id="IPR008514">
    <property type="entry name" value="T6SS_Hcp"/>
</dbReference>
<name>A0A250DD70_9BURK</name>
<dbReference type="AlphaFoldDB" id="A0A250DD70"/>
<proteinExistence type="predicted"/>
<organism evidence="2 3">
    <name type="scientific">Variovorax boronicumulans</name>
    <dbReference type="NCBI Taxonomy" id="436515"/>
    <lineage>
        <taxon>Bacteria</taxon>
        <taxon>Pseudomonadati</taxon>
        <taxon>Pseudomonadota</taxon>
        <taxon>Betaproteobacteria</taxon>
        <taxon>Burkholderiales</taxon>
        <taxon>Comamonadaceae</taxon>
        <taxon>Variovorax</taxon>
    </lineage>
</organism>
<dbReference type="PANTHER" id="PTHR36152">
    <property type="entry name" value="CYTOPLASMIC PROTEIN-RELATED"/>
    <property type="match status" value="1"/>
</dbReference>
<feature type="region of interest" description="Disordered" evidence="1">
    <location>
        <begin position="1"/>
        <end position="22"/>
    </location>
</feature>
<accession>A0A250DD70</accession>
<dbReference type="KEGG" id="vbo:CKY39_03080"/>
<dbReference type="InterPro" id="IPR053165">
    <property type="entry name" value="HSI-I_assembly_Hcp1"/>
</dbReference>
<dbReference type="PANTHER" id="PTHR36152:SF1">
    <property type="entry name" value="UBIQUITIN-LIKE DOMAIN-CONTAINING PROTEIN"/>
    <property type="match status" value="1"/>
</dbReference>
<dbReference type="SUPFAM" id="SSF141452">
    <property type="entry name" value="Hcp1-like"/>
    <property type="match status" value="1"/>
</dbReference>
<dbReference type="Pfam" id="PF05638">
    <property type="entry name" value="T6SS_HCP"/>
    <property type="match status" value="1"/>
</dbReference>
<evidence type="ECO:0000256" key="1">
    <source>
        <dbReference type="SAM" id="MobiDB-lite"/>
    </source>
</evidence>
<dbReference type="RefSeq" id="WP_095743412.1">
    <property type="nucleotide sequence ID" value="NZ_CP023284.1"/>
</dbReference>
<dbReference type="InterPro" id="IPR036624">
    <property type="entry name" value="Hcp1-lik_sf"/>
</dbReference>
<sequence>MSSDFHIKLDGVKGESSHKDHKDEIEISSWSWNVSNASGAGSGGGSGKGKASPGEFNFTHVYDKASPVLAKNCVSGKHFKDMVMTCRKSGEGQQEYLKVTLKEVFISSVGPGGAQGGDVHEQVSCSFKDIEFAYKGQDDKGAGGGEVKFGWNVATTETR</sequence>
<dbReference type="Proteomes" id="UP000217154">
    <property type="component" value="Chromosome"/>
</dbReference>
<protein>
    <submittedName>
        <fullName evidence="2">Type VI secretion system tube protein Hcp</fullName>
    </submittedName>
</protein>
<reference evidence="2 3" key="1">
    <citation type="submission" date="2017-09" db="EMBL/GenBank/DDBJ databases">
        <title>The diverse metabolic capabilities of V. boronicumulans make it an excellent choice for continued studies on novel biodegradation.</title>
        <authorList>
            <person name="Sun S."/>
        </authorList>
    </citation>
    <scope>NUCLEOTIDE SEQUENCE [LARGE SCALE GENOMIC DNA]</scope>
    <source>
        <strain evidence="2 3">J1</strain>
    </source>
</reference>
<dbReference type="NCBIfam" id="TIGR03344">
    <property type="entry name" value="VI_effect_Hcp1"/>
    <property type="match status" value="1"/>
</dbReference>
<gene>
    <name evidence="2" type="ORF">CKY39_03080</name>
</gene>
<evidence type="ECO:0000313" key="2">
    <source>
        <dbReference type="EMBL" id="ATA52317.1"/>
    </source>
</evidence>
<dbReference type="Gene3D" id="2.30.110.20">
    <property type="entry name" value="Hcp1-like"/>
    <property type="match status" value="1"/>
</dbReference>